<keyword evidence="5" id="KW-1185">Reference proteome</keyword>
<dbReference type="EMBL" id="CACVBM020001291">
    <property type="protein sequence ID" value="CAA7044031.1"/>
    <property type="molecule type" value="Genomic_DNA"/>
</dbReference>
<evidence type="ECO:0000313" key="3">
    <source>
        <dbReference type="EMBL" id="CAA7044031.1"/>
    </source>
</evidence>
<gene>
    <name evidence="1" type="ORF">MERR_LOCUS10733</name>
    <name evidence="2" type="ORF">MERR_LOCUS21465</name>
    <name evidence="3" type="ORF">MERR_LOCUS31266</name>
    <name evidence="4" type="ORF">MERR_LOCUS31267</name>
</gene>
<accession>A0A6D2JB20</accession>
<dbReference type="EMBL" id="CACVBM020001143">
    <property type="protein sequence ID" value="CAA7034230.1"/>
    <property type="molecule type" value="Genomic_DNA"/>
</dbReference>
<dbReference type="EMBL" id="CACVBM020001291">
    <property type="protein sequence ID" value="CAA7044032.1"/>
    <property type="molecule type" value="Genomic_DNA"/>
</dbReference>
<sequence length="977" mass="113228">MVSALDALILANQHPPIFFQGDDSIFDEEVEEIDDENHYQAVGDLYNEFYGAPIYDVYDEADPIFRLCDSDGANQICHDRDDANPIFDVYDEEYIKFLGIQRKEDVKLGPAEYVQYHRQINGQPPDREPPDHYQRDNPFHLKKKNLYHKVYGDPFIGVNRDDPIGTVCNDEFTVKGYDDSSKCDKIQVTNEKLRLVSLMSTHVHTSDFGLGYTNFVTMSGVDVLVLDHSIVDRGSSRESPFCSSYIFHIGFDGSGFQLILAWLILDDFDVGRYVRHELVSQWLHSRTRWDSSICWLVLKVVIDFSDAVLINGAFSRISYLHYYQFLRSTQRESLSVEPDKDFLLHDMKSYVDTSGNLANVNTICSTCFVEHTNTLKDLLILAAMLNVPYLLHLRMFGLMHDYICFGGKWKHKIIVKWVFLMRSVVFSVEFSIHSDIGEAPLVKVPQTTCLFSLFWFLMSQGAATMASKEELKFLWPPWNPKAFGLLLFTSTIMPIVFFPTVLWLCGLQCGNLTWKMAVLCHTIWVYQDTSNTYIQWREVICQSPKLLFYDSSVFHVCCNTSILLLPPCNGLSIITWELIKQIVALQATWQENLYVLATVDLFGNIMRYTCVEWDLNCEDVTSYDHCLFLELFDLKLTEVWSSHYSLPYSSHHGFQLEYLVVDDMVICWKEFSFKRPLWDQNMMFSLPPRFTTVQWRFFFLTPLRRGFYYDVYNRVYGAMRTTRFRLSYDIARGLRRVDVAFGSHEYDIHVSDQTNNMHLLAWIISVNVEVCSYIWHSLVTKWFRHWMRPCSCIRRLVLKILGKLSFGDLQELLFCSTRPSQYQLPYEASLKRKSNVHISPVGFSYDVTKVHSKEALHLSLIEVLEQSAFSNVDKGCIRDQPKPIWVVLWCFVADFAPSKLGFIVFVIVKDLSCESRSWSSLLTFLQLLVEYTVLVSKMRIGVHFPTLNVPSYVTIRGRIFSYPGGPDAAHLHSIMSP</sequence>
<dbReference type="AlphaFoldDB" id="A0A6D2JB20"/>
<name>A0A6D2JB20_9BRAS</name>
<dbReference type="EMBL" id="CACVBM020000777">
    <property type="protein sequence ID" value="CAA7023498.1"/>
    <property type="molecule type" value="Genomic_DNA"/>
</dbReference>
<proteinExistence type="predicted"/>
<organism evidence="2 5">
    <name type="scientific">Microthlaspi erraticum</name>
    <dbReference type="NCBI Taxonomy" id="1685480"/>
    <lineage>
        <taxon>Eukaryota</taxon>
        <taxon>Viridiplantae</taxon>
        <taxon>Streptophyta</taxon>
        <taxon>Embryophyta</taxon>
        <taxon>Tracheophyta</taxon>
        <taxon>Spermatophyta</taxon>
        <taxon>Magnoliopsida</taxon>
        <taxon>eudicotyledons</taxon>
        <taxon>Gunneridae</taxon>
        <taxon>Pentapetalae</taxon>
        <taxon>rosids</taxon>
        <taxon>malvids</taxon>
        <taxon>Brassicales</taxon>
        <taxon>Brassicaceae</taxon>
        <taxon>Coluteocarpeae</taxon>
        <taxon>Microthlaspi</taxon>
    </lineage>
</organism>
<evidence type="ECO:0000313" key="5">
    <source>
        <dbReference type="Proteomes" id="UP000467841"/>
    </source>
</evidence>
<protein>
    <submittedName>
        <fullName evidence="2">Uncharacterized protein</fullName>
    </submittedName>
</protein>
<evidence type="ECO:0000313" key="4">
    <source>
        <dbReference type="EMBL" id="CAA7044032.1"/>
    </source>
</evidence>
<evidence type="ECO:0000313" key="2">
    <source>
        <dbReference type="EMBL" id="CAA7034230.1"/>
    </source>
</evidence>
<dbReference type="Proteomes" id="UP000467841">
    <property type="component" value="Unassembled WGS sequence"/>
</dbReference>
<reference evidence="2 5" key="1">
    <citation type="submission" date="2020-01" db="EMBL/GenBank/DDBJ databases">
        <authorList>
            <person name="Mishra B."/>
        </authorList>
    </citation>
    <scope>NUCLEOTIDE SEQUENCE [LARGE SCALE GENOMIC DNA]</scope>
</reference>
<evidence type="ECO:0000313" key="1">
    <source>
        <dbReference type="EMBL" id="CAA7023498.1"/>
    </source>
</evidence>